<dbReference type="PANTHER" id="PTHR13808">
    <property type="entry name" value="CBP/P300-RELATED"/>
    <property type="match status" value="1"/>
</dbReference>
<feature type="region of interest" description="Disordered" evidence="13">
    <location>
        <begin position="67"/>
        <end position="90"/>
    </location>
</feature>
<evidence type="ECO:0000256" key="5">
    <source>
        <dbReference type="ARBA" id="ARBA00022771"/>
    </source>
</evidence>
<dbReference type="EC" id="2.3.1.48" evidence="2"/>
<evidence type="ECO:0000256" key="1">
    <source>
        <dbReference type="ARBA" id="ARBA00004123"/>
    </source>
</evidence>
<dbReference type="GO" id="GO:0003713">
    <property type="term" value="F:transcription coactivator activity"/>
    <property type="evidence" value="ECO:0007669"/>
    <property type="project" value="TreeGrafter"/>
</dbReference>
<feature type="region of interest" description="Disordered" evidence="13">
    <location>
        <begin position="208"/>
        <end position="230"/>
    </location>
</feature>
<dbReference type="Proteomes" id="UP000095282">
    <property type="component" value="Unplaced"/>
</dbReference>
<dbReference type="Pfam" id="PF02135">
    <property type="entry name" value="zf-TAZ"/>
    <property type="match status" value="1"/>
</dbReference>
<keyword evidence="8" id="KW-0805">Transcription regulation</keyword>
<dbReference type="Gene3D" id="1.20.1020.10">
    <property type="entry name" value="TAZ domain"/>
    <property type="match status" value="1"/>
</dbReference>
<dbReference type="InterPro" id="IPR013178">
    <property type="entry name" value="Histone_AcTrfase_Rtt109/CBP"/>
</dbReference>
<comment type="catalytic activity">
    <reaction evidence="11">
        <text>L-lysyl-[protein] + acetyl-CoA = N(6)-acetyl-L-lysyl-[protein] + CoA + H(+)</text>
        <dbReference type="Rhea" id="RHEA:45948"/>
        <dbReference type="Rhea" id="RHEA-COMP:9752"/>
        <dbReference type="Rhea" id="RHEA-COMP:10731"/>
        <dbReference type="ChEBI" id="CHEBI:15378"/>
        <dbReference type="ChEBI" id="CHEBI:29969"/>
        <dbReference type="ChEBI" id="CHEBI:57287"/>
        <dbReference type="ChEBI" id="CHEBI:57288"/>
        <dbReference type="ChEBI" id="CHEBI:61930"/>
        <dbReference type="EC" id="2.3.1.48"/>
    </reaction>
</comment>
<dbReference type="GO" id="GO:0000123">
    <property type="term" value="C:histone acetyltransferase complex"/>
    <property type="evidence" value="ECO:0007669"/>
    <property type="project" value="TreeGrafter"/>
</dbReference>
<reference evidence="16" key="1">
    <citation type="submission" date="2016-11" db="UniProtKB">
        <authorList>
            <consortium name="WormBaseParasite"/>
        </authorList>
    </citation>
    <scope>IDENTIFICATION</scope>
</reference>
<evidence type="ECO:0000313" key="15">
    <source>
        <dbReference type="Proteomes" id="UP000095282"/>
    </source>
</evidence>
<evidence type="ECO:0000256" key="10">
    <source>
        <dbReference type="ARBA" id="ARBA00023242"/>
    </source>
</evidence>
<dbReference type="GO" id="GO:0045944">
    <property type="term" value="P:positive regulation of transcription by RNA polymerase II"/>
    <property type="evidence" value="ECO:0007669"/>
    <property type="project" value="TreeGrafter"/>
</dbReference>
<evidence type="ECO:0000256" key="8">
    <source>
        <dbReference type="ARBA" id="ARBA00023015"/>
    </source>
</evidence>
<feature type="domain" description="TAZ-type" evidence="14">
    <location>
        <begin position="102"/>
        <end position="183"/>
    </location>
</feature>
<evidence type="ECO:0000256" key="4">
    <source>
        <dbReference type="ARBA" id="ARBA00022723"/>
    </source>
</evidence>
<dbReference type="GO" id="GO:0005634">
    <property type="term" value="C:nucleus"/>
    <property type="evidence" value="ECO:0007669"/>
    <property type="project" value="UniProtKB-SubCell"/>
</dbReference>
<keyword evidence="15" id="KW-1185">Reference proteome</keyword>
<dbReference type="AlphaFoldDB" id="A0A1I7UH46"/>
<feature type="zinc finger region" description="TAZ-type" evidence="12">
    <location>
        <begin position="102"/>
        <end position="183"/>
    </location>
</feature>
<keyword evidence="10" id="KW-0539">Nucleus</keyword>
<proteinExistence type="predicted"/>
<name>A0A1I7UH46_9PELO</name>
<comment type="subcellular location">
    <subcellularLocation>
        <location evidence="1">Nucleus</location>
    </subcellularLocation>
</comment>
<dbReference type="WBParaSite" id="Csp11.Scaffold629.g9272.t1">
    <property type="protein sequence ID" value="Csp11.Scaffold629.g9272.t1"/>
    <property type="gene ID" value="Csp11.Scaffold629.g9272"/>
</dbReference>
<feature type="compositionally biased region" description="Polar residues" evidence="13">
    <location>
        <begin position="68"/>
        <end position="83"/>
    </location>
</feature>
<evidence type="ECO:0000256" key="2">
    <source>
        <dbReference type="ARBA" id="ARBA00013184"/>
    </source>
</evidence>
<dbReference type="eggNOG" id="KOG1778">
    <property type="taxonomic scope" value="Eukaryota"/>
</dbReference>
<evidence type="ECO:0000259" key="14">
    <source>
        <dbReference type="PROSITE" id="PS50134"/>
    </source>
</evidence>
<dbReference type="STRING" id="1561998.A0A1I7UH46"/>
<evidence type="ECO:0000256" key="3">
    <source>
        <dbReference type="ARBA" id="ARBA00022679"/>
    </source>
</evidence>
<evidence type="ECO:0000256" key="11">
    <source>
        <dbReference type="ARBA" id="ARBA00048017"/>
    </source>
</evidence>
<dbReference type="GO" id="GO:0008270">
    <property type="term" value="F:zinc ion binding"/>
    <property type="evidence" value="ECO:0007669"/>
    <property type="project" value="UniProtKB-KW"/>
</dbReference>
<sequence>MSTYQDNQLTKEEKGKIIKEELEETVVKLEDKESEEETEYKGQPIIRLGNLSFQQDPNDPHKWIMTNEEPNSEPSVQKINQPSKPLVQHPQEKLKSSINDVPASRFESIQKCTVVLGHSSQCLDPNCRRMECPKMKRIIQHTKLCKKRINGTCPVCKQLIALCTYHAKHCTMDTCPVPFCMNIRQKLEEQKRSQQRRVDMMMRRRIEGLQSDFGGGPAPNMTSNEAPSLE</sequence>
<dbReference type="GO" id="GO:0004402">
    <property type="term" value="F:histone acetyltransferase activity"/>
    <property type="evidence" value="ECO:0007669"/>
    <property type="project" value="InterPro"/>
</dbReference>
<feature type="compositionally biased region" description="Polar residues" evidence="13">
    <location>
        <begin position="220"/>
        <end position="230"/>
    </location>
</feature>
<dbReference type="SMART" id="SM00551">
    <property type="entry name" value="ZnF_TAZ"/>
    <property type="match status" value="1"/>
</dbReference>
<evidence type="ECO:0000256" key="6">
    <source>
        <dbReference type="ARBA" id="ARBA00022833"/>
    </source>
</evidence>
<evidence type="ECO:0000256" key="9">
    <source>
        <dbReference type="ARBA" id="ARBA00023163"/>
    </source>
</evidence>
<keyword evidence="7" id="KW-0156">Chromatin regulator</keyword>
<keyword evidence="5 12" id="KW-0863">Zinc-finger</keyword>
<evidence type="ECO:0000256" key="12">
    <source>
        <dbReference type="PROSITE-ProRule" id="PRU00203"/>
    </source>
</evidence>
<evidence type="ECO:0000313" key="16">
    <source>
        <dbReference type="WBParaSite" id="Csp11.Scaffold629.g9272.t1"/>
    </source>
</evidence>
<accession>A0A1I7UH46</accession>
<dbReference type="InterPro" id="IPR035898">
    <property type="entry name" value="TAZ_dom_sf"/>
</dbReference>
<keyword evidence="4 12" id="KW-0479">Metal-binding</keyword>
<keyword evidence="6 12" id="KW-0862">Zinc</keyword>
<protein>
    <recommendedName>
        <fullName evidence="2">histone acetyltransferase</fullName>
        <ecNumber evidence="2">2.3.1.48</ecNumber>
    </recommendedName>
</protein>
<dbReference type="SUPFAM" id="SSF57933">
    <property type="entry name" value="TAZ domain"/>
    <property type="match status" value="1"/>
</dbReference>
<dbReference type="GO" id="GO:0005667">
    <property type="term" value="C:transcription regulator complex"/>
    <property type="evidence" value="ECO:0007669"/>
    <property type="project" value="TreeGrafter"/>
</dbReference>
<dbReference type="PANTHER" id="PTHR13808:SF1">
    <property type="entry name" value="HISTONE ACETYLTRANSFERASE"/>
    <property type="match status" value="1"/>
</dbReference>
<dbReference type="PROSITE" id="PS50134">
    <property type="entry name" value="ZF_TAZ"/>
    <property type="match status" value="1"/>
</dbReference>
<dbReference type="InterPro" id="IPR000197">
    <property type="entry name" value="Znf_TAZ"/>
</dbReference>
<keyword evidence="3" id="KW-0808">Transferase</keyword>
<keyword evidence="9" id="KW-0804">Transcription</keyword>
<dbReference type="GO" id="GO:0031490">
    <property type="term" value="F:chromatin DNA binding"/>
    <property type="evidence" value="ECO:0007669"/>
    <property type="project" value="TreeGrafter"/>
</dbReference>
<organism evidence="15 16">
    <name type="scientific">Caenorhabditis tropicalis</name>
    <dbReference type="NCBI Taxonomy" id="1561998"/>
    <lineage>
        <taxon>Eukaryota</taxon>
        <taxon>Metazoa</taxon>
        <taxon>Ecdysozoa</taxon>
        <taxon>Nematoda</taxon>
        <taxon>Chromadorea</taxon>
        <taxon>Rhabditida</taxon>
        <taxon>Rhabditina</taxon>
        <taxon>Rhabditomorpha</taxon>
        <taxon>Rhabditoidea</taxon>
        <taxon>Rhabditidae</taxon>
        <taxon>Peloderinae</taxon>
        <taxon>Caenorhabditis</taxon>
    </lineage>
</organism>
<evidence type="ECO:0000256" key="7">
    <source>
        <dbReference type="ARBA" id="ARBA00022853"/>
    </source>
</evidence>
<evidence type="ECO:0000256" key="13">
    <source>
        <dbReference type="SAM" id="MobiDB-lite"/>
    </source>
</evidence>